<evidence type="ECO:0000256" key="1">
    <source>
        <dbReference type="ARBA" id="ARBA00010876"/>
    </source>
</evidence>
<dbReference type="PROSITE" id="PS50889">
    <property type="entry name" value="S4"/>
    <property type="match status" value="1"/>
</dbReference>
<keyword evidence="3" id="KW-0413">Isomerase</keyword>
<proteinExistence type="inferred from homology"/>
<reference evidence="6" key="1">
    <citation type="journal article" date="2019" name="Int. J. Syst. Evol. Microbiol.">
        <title>The Global Catalogue of Microorganisms (GCM) 10K type strain sequencing project: providing services to taxonomists for standard genome sequencing and annotation.</title>
        <authorList>
            <consortium name="The Broad Institute Genomics Platform"/>
            <consortium name="The Broad Institute Genome Sequencing Center for Infectious Disease"/>
            <person name="Wu L."/>
            <person name="Ma J."/>
        </authorList>
    </citation>
    <scope>NUCLEOTIDE SEQUENCE [LARGE SCALE GENOMIC DNA]</scope>
    <source>
        <strain evidence="6">JCM 18326</strain>
    </source>
</reference>
<protein>
    <recommendedName>
        <fullName evidence="3">Pseudouridine synthase</fullName>
        <ecNumber evidence="3">5.4.99.-</ecNumber>
    </recommendedName>
</protein>
<dbReference type="InterPro" id="IPR006145">
    <property type="entry name" value="PsdUridine_synth_RsuA/RluA"/>
</dbReference>
<dbReference type="Gene3D" id="3.30.2350.10">
    <property type="entry name" value="Pseudouridine synthase"/>
    <property type="match status" value="1"/>
</dbReference>
<name>A0ABP9D024_9BACT</name>
<evidence type="ECO:0000259" key="4">
    <source>
        <dbReference type="Pfam" id="PF00849"/>
    </source>
</evidence>
<sequence length="293" mass="32508">MKSIAQHTVPKAYTGVILKKYLSTAFPMLPSSNQGIKKVIAQKRILLDGEIAQWDTPLQEGQIITLLEDASATPKVFQLSLEIIYEDEHMAIVYKPAGIPVSGNQFKTIVNALPYSLTPSKETDALRTFRPVHRLDAPTTGLLMVAKNSRAMIALGQQLEEKKIQKIYQAVVIGTPPAEGELHTPMEEKNAHSRFETLRTVPSIRNGSLSLVKLWPYTGRTHQLRIHMASIGHPIVGDKQYGASPNMLTHKGLFLSAVALELPHPITGELMNISVEAPAKFNSLLEREQRRIL</sequence>
<dbReference type="InterPro" id="IPR050188">
    <property type="entry name" value="RluA_PseudoU_synthase"/>
</dbReference>
<organism evidence="5 6">
    <name type="scientific">Algivirga pacifica</name>
    <dbReference type="NCBI Taxonomy" id="1162670"/>
    <lineage>
        <taxon>Bacteria</taxon>
        <taxon>Pseudomonadati</taxon>
        <taxon>Bacteroidota</taxon>
        <taxon>Cytophagia</taxon>
        <taxon>Cytophagales</taxon>
        <taxon>Flammeovirgaceae</taxon>
        <taxon>Algivirga</taxon>
    </lineage>
</organism>
<evidence type="ECO:0000313" key="5">
    <source>
        <dbReference type="EMBL" id="GAA4823919.1"/>
    </source>
</evidence>
<dbReference type="PANTHER" id="PTHR21600">
    <property type="entry name" value="MITOCHONDRIAL RNA PSEUDOURIDINE SYNTHASE"/>
    <property type="match status" value="1"/>
</dbReference>
<comment type="function">
    <text evidence="3">Responsible for synthesis of pseudouridine from uracil.</text>
</comment>
<dbReference type="InterPro" id="IPR020103">
    <property type="entry name" value="PsdUridine_synth_cat_dom_sf"/>
</dbReference>
<dbReference type="RefSeq" id="WP_345369001.1">
    <property type="nucleotide sequence ID" value="NZ_BAABJX010000010.1"/>
</dbReference>
<keyword evidence="2" id="KW-0694">RNA-binding</keyword>
<evidence type="ECO:0000313" key="6">
    <source>
        <dbReference type="Proteomes" id="UP001500298"/>
    </source>
</evidence>
<accession>A0ABP9D024</accession>
<evidence type="ECO:0000256" key="3">
    <source>
        <dbReference type="RuleBase" id="RU362028"/>
    </source>
</evidence>
<dbReference type="NCBIfam" id="TIGR00005">
    <property type="entry name" value="rluA_subfam"/>
    <property type="match status" value="1"/>
</dbReference>
<dbReference type="CDD" id="cd02869">
    <property type="entry name" value="PseudoU_synth_RluA_like"/>
    <property type="match status" value="1"/>
</dbReference>
<dbReference type="EC" id="5.4.99.-" evidence="3"/>
<dbReference type="SUPFAM" id="SSF55120">
    <property type="entry name" value="Pseudouridine synthase"/>
    <property type="match status" value="1"/>
</dbReference>
<dbReference type="Pfam" id="PF00849">
    <property type="entry name" value="PseudoU_synth_2"/>
    <property type="match status" value="1"/>
</dbReference>
<comment type="catalytic activity">
    <reaction evidence="3">
        <text>a uridine in RNA = a pseudouridine in RNA</text>
        <dbReference type="Rhea" id="RHEA:48348"/>
        <dbReference type="Rhea" id="RHEA-COMP:12068"/>
        <dbReference type="Rhea" id="RHEA-COMP:12069"/>
        <dbReference type="ChEBI" id="CHEBI:65314"/>
        <dbReference type="ChEBI" id="CHEBI:65315"/>
    </reaction>
</comment>
<dbReference type="InterPro" id="IPR006224">
    <property type="entry name" value="PsdUridine_synth_RluA-like_CS"/>
</dbReference>
<dbReference type="PANTHER" id="PTHR21600:SF87">
    <property type="entry name" value="RNA PSEUDOURIDYLATE SYNTHASE DOMAIN-CONTAINING PROTEIN 1"/>
    <property type="match status" value="1"/>
</dbReference>
<evidence type="ECO:0000256" key="2">
    <source>
        <dbReference type="PROSITE-ProRule" id="PRU00182"/>
    </source>
</evidence>
<dbReference type="InterPro" id="IPR006225">
    <property type="entry name" value="PsdUridine_synth_RluC/D"/>
</dbReference>
<dbReference type="EMBL" id="BAABJX010000010">
    <property type="protein sequence ID" value="GAA4823919.1"/>
    <property type="molecule type" value="Genomic_DNA"/>
</dbReference>
<comment type="similarity">
    <text evidence="1 3">Belongs to the pseudouridine synthase RluA family.</text>
</comment>
<comment type="caution">
    <text evidence="5">The sequence shown here is derived from an EMBL/GenBank/DDBJ whole genome shotgun (WGS) entry which is preliminary data.</text>
</comment>
<dbReference type="PROSITE" id="PS01129">
    <property type="entry name" value="PSI_RLU"/>
    <property type="match status" value="1"/>
</dbReference>
<dbReference type="Proteomes" id="UP001500298">
    <property type="component" value="Unassembled WGS sequence"/>
</dbReference>
<gene>
    <name evidence="5" type="ORF">GCM10023331_05490</name>
</gene>
<keyword evidence="6" id="KW-1185">Reference proteome</keyword>
<feature type="domain" description="Pseudouridine synthase RsuA/RluA-like" evidence="4">
    <location>
        <begin position="89"/>
        <end position="230"/>
    </location>
</feature>